<proteinExistence type="predicted"/>
<organism evidence="4 5">
    <name type="scientific">Riccia sorocarpa</name>
    <dbReference type="NCBI Taxonomy" id="122646"/>
    <lineage>
        <taxon>Eukaryota</taxon>
        <taxon>Viridiplantae</taxon>
        <taxon>Streptophyta</taxon>
        <taxon>Embryophyta</taxon>
        <taxon>Marchantiophyta</taxon>
        <taxon>Marchantiopsida</taxon>
        <taxon>Marchantiidae</taxon>
        <taxon>Marchantiales</taxon>
        <taxon>Ricciaceae</taxon>
        <taxon>Riccia</taxon>
    </lineage>
</organism>
<dbReference type="Proteomes" id="UP001633002">
    <property type="component" value="Unassembled WGS sequence"/>
</dbReference>
<sequence>MGAENNYLTLEQLEFYEKNGYLVVEKFASQDECKEMMQRMGELLGGFTPENKSIFSTKKQEVVNSSEHSLPFQLQTTDNFFRRSANNISFFFEEKAFDEDGNLRQPKELSINKVGHALHDLDPVFRKFSRSDRITGLVASLGYKKPLPIQSMYIFKQPGIGGEVRPHQDSTFLYTYPYSCTGFWLALENANVENGCLWALPGSHSKGKLAKKFVIQSDGTSVMEGAEPTYDMSKLVPLEVKAGSLVLLHGLLVHQSFENTSPKSRHAYSVHVIEGDGTVYPEENWLQRDPGFPFEPLYSCARVGRQAS</sequence>
<dbReference type="AlphaFoldDB" id="A0ABD3G9M3"/>
<evidence type="ECO:0000256" key="1">
    <source>
        <dbReference type="ARBA" id="ARBA00001962"/>
    </source>
</evidence>
<evidence type="ECO:0000313" key="5">
    <source>
        <dbReference type="Proteomes" id="UP001633002"/>
    </source>
</evidence>
<comment type="cofactor">
    <cofactor evidence="1">
        <name>Fe cation</name>
        <dbReference type="ChEBI" id="CHEBI:24875"/>
    </cofactor>
</comment>
<evidence type="ECO:0000313" key="4">
    <source>
        <dbReference type="EMBL" id="KAL3675857.1"/>
    </source>
</evidence>
<keyword evidence="2" id="KW-0479">Metal-binding</keyword>
<gene>
    <name evidence="4" type="ORF">R1sor_025805</name>
</gene>
<dbReference type="GO" id="GO:0046872">
    <property type="term" value="F:metal ion binding"/>
    <property type="evidence" value="ECO:0007669"/>
    <property type="project" value="UniProtKB-KW"/>
</dbReference>
<dbReference type="PANTHER" id="PTHR20883">
    <property type="entry name" value="PHYTANOYL-COA DIOXYGENASE DOMAIN CONTAINING 1"/>
    <property type="match status" value="1"/>
</dbReference>
<protein>
    <recommendedName>
        <fullName evidence="6">Phytanoyl-CoA dioxygenase</fullName>
    </recommendedName>
</protein>
<evidence type="ECO:0000256" key="3">
    <source>
        <dbReference type="ARBA" id="ARBA00023004"/>
    </source>
</evidence>
<dbReference type="Pfam" id="PF05721">
    <property type="entry name" value="PhyH"/>
    <property type="match status" value="1"/>
</dbReference>
<comment type="caution">
    <text evidence="4">The sequence shown here is derived from an EMBL/GenBank/DDBJ whole genome shotgun (WGS) entry which is preliminary data.</text>
</comment>
<reference evidence="4 5" key="1">
    <citation type="submission" date="2024-09" db="EMBL/GenBank/DDBJ databases">
        <title>Chromosome-scale assembly of Riccia sorocarpa.</title>
        <authorList>
            <person name="Paukszto L."/>
        </authorList>
    </citation>
    <scope>NUCLEOTIDE SEQUENCE [LARGE SCALE GENOMIC DNA]</scope>
    <source>
        <strain evidence="4">LP-2024</strain>
        <tissue evidence="4">Aerial parts of the thallus</tissue>
    </source>
</reference>
<name>A0ABD3G9M3_9MARC</name>
<keyword evidence="3" id="KW-0408">Iron</keyword>
<keyword evidence="5" id="KW-1185">Reference proteome</keyword>
<dbReference type="Gene3D" id="2.60.120.620">
    <property type="entry name" value="q2cbj1_9rhob like domain"/>
    <property type="match status" value="1"/>
</dbReference>
<evidence type="ECO:0008006" key="6">
    <source>
        <dbReference type="Google" id="ProtNLM"/>
    </source>
</evidence>
<dbReference type="EMBL" id="JBJQOH010000008">
    <property type="protein sequence ID" value="KAL3675857.1"/>
    <property type="molecule type" value="Genomic_DNA"/>
</dbReference>
<dbReference type="SUPFAM" id="SSF51197">
    <property type="entry name" value="Clavaminate synthase-like"/>
    <property type="match status" value="1"/>
</dbReference>
<accession>A0ABD3G9M3</accession>
<dbReference type="PANTHER" id="PTHR20883:SF15">
    <property type="entry name" value="PHYTANOYL-COA DIOXYGENASE DOMAIN-CONTAINING PROTEIN 1"/>
    <property type="match status" value="1"/>
</dbReference>
<dbReference type="InterPro" id="IPR008775">
    <property type="entry name" value="Phytyl_CoA_dOase-like"/>
</dbReference>
<evidence type="ECO:0000256" key="2">
    <source>
        <dbReference type="ARBA" id="ARBA00022723"/>
    </source>
</evidence>